<dbReference type="VEuPathDB" id="FungiDB:ASPGLDRAFT_37196"/>
<sequence length="99" mass="10762">MPASIPSQQTPGKDSSGWVQSRSSNPPRDDDSGSGVEAPSSRRRLHKPVSEANLQSEASHQPSKSITGSRFGAMAKRRLSIRDQKAPQGPRPQESSQRR</sequence>
<accession>A0A1L9VEZ0</accession>
<feature type="compositionally biased region" description="Polar residues" evidence="1">
    <location>
        <begin position="52"/>
        <end position="68"/>
    </location>
</feature>
<dbReference type="AlphaFoldDB" id="A0A1L9VEZ0"/>
<feature type="region of interest" description="Disordered" evidence="1">
    <location>
        <begin position="1"/>
        <end position="99"/>
    </location>
</feature>
<evidence type="ECO:0000256" key="1">
    <source>
        <dbReference type="SAM" id="MobiDB-lite"/>
    </source>
</evidence>
<dbReference type="EMBL" id="KV878902">
    <property type="protein sequence ID" value="OJJ82455.1"/>
    <property type="molecule type" value="Genomic_DNA"/>
</dbReference>
<proteinExistence type="predicted"/>
<dbReference type="Proteomes" id="UP000184300">
    <property type="component" value="Unassembled WGS sequence"/>
</dbReference>
<gene>
    <name evidence="2" type="ORF">ASPGLDRAFT_37196</name>
</gene>
<organism evidence="2 3">
    <name type="scientific">Aspergillus glaucus CBS 516.65</name>
    <dbReference type="NCBI Taxonomy" id="1160497"/>
    <lineage>
        <taxon>Eukaryota</taxon>
        <taxon>Fungi</taxon>
        <taxon>Dikarya</taxon>
        <taxon>Ascomycota</taxon>
        <taxon>Pezizomycotina</taxon>
        <taxon>Eurotiomycetes</taxon>
        <taxon>Eurotiomycetidae</taxon>
        <taxon>Eurotiales</taxon>
        <taxon>Aspergillaceae</taxon>
        <taxon>Aspergillus</taxon>
        <taxon>Aspergillus subgen. Aspergillus</taxon>
    </lineage>
</organism>
<keyword evidence="3" id="KW-1185">Reference proteome</keyword>
<name>A0A1L9VEZ0_ASPGL</name>
<dbReference type="GeneID" id="34461051"/>
<evidence type="ECO:0000313" key="3">
    <source>
        <dbReference type="Proteomes" id="UP000184300"/>
    </source>
</evidence>
<evidence type="ECO:0000313" key="2">
    <source>
        <dbReference type="EMBL" id="OJJ82455.1"/>
    </source>
</evidence>
<dbReference type="STRING" id="1160497.A0A1L9VEZ0"/>
<reference evidence="3" key="1">
    <citation type="journal article" date="2017" name="Genome Biol.">
        <title>Comparative genomics reveals high biological diversity and specific adaptations in the industrially and medically important fungal genus Aspergillus.</title>
        <authorList>
            <person name="de Vries R.P."/>
            <person name="Riley R."/>
            <person name="Wiebenga A."/>
            <person name="Aguilar-Osorio G."/>
            <person name="Amillis S."/>
            <person name="Uchima C.A."/>
            <person name="Anderluh G."/>
            <person name="Asadollahi M."/>
            <person name="Askin M."/>
            <person name="Barry K."/>
            <person name="Battaglia E."/>
            <person name="Bayram O."/>
            <person name="Benocci T."/>
            <person name="Braus-Stromeyer S.A."/>
            <person name="Caldana C."/>
            <person name="Canovas D."/>
            <person name="Cerqueira G.C."/>
            <person name="Chen F."/>
            <person name="Chen W."/>
            <person name="Choi C."/>
            <person name="Clum A."/>
            <person name="Dos Santos R.A."/>
            <person name="Damasio A.R."/>
            <person name="Diallinas G."/>
            <person name="Emri T."/>
            <person name="Fekete E."/>
            <person name="Flipphi M."/>
            <person name="Freyberg S."/>
            <person name="Gallo A."/>
            <person name="Gournas C."/>
            <person name="Habgood R."/>
            <person name="Hainaut M."/>
            <person name="Harispe M.L."/>
            <person name="Henrissat B."/>
            <person name="Hilden K.S."/>
            <person name="Hope R."/>
            <person name="Hossain A."/>
            <person name="Karabika E."/>
            <person name="Karaffa L."/>
            <person name="Karanyi Z."/>
            <person name="Krasevec N."/>
            <person name="Kuo A."/>
            <person name="Kusch H."/>
            <person name="LaButti K."/>
            <person name="Lagendijk E.L."/>
            <person name="Lapidus A."/>
            <person name="Levasseur A."/>
            <person name="Lindquist E."/>
            <person name="Lipzen A."/>
            <person name="Logrieco A.F."/>
            <person name="MacCabe A."/>
            <person name="Maekelae M.R."/>
            <person name="Malavazi I."/>
            <person name="Melin P."/>
            <person name="Meyer V."/>
            <person name="Mielnichuk N."/>
            <person name="Miskei M."/>
            <person name="Molnar A.P."/>
            <person name="Mule G."/>
            <person name="Ngan C.Y."/>
            <person name="Orejas M."/>
            <person name="Orosz E."/>
            <person name="Ouedraogo J.P."/>
            <person name="Overkamp K.M."/>
            <person name="Park H.-S."/>
            <person name="Perrone G."/>
            <person name="Piumi F."/>
            <person name="Punt P.J."/>
            <person name="Ram A.F."/>
            <person name="Ramon A."/>
            <person name="Rauscher S."/>
            <person name="Record E."/>
            <person name="Riano-Pachon D.M."/>
            <person name="Robert V."/>
            <person name="Roehrig J."/>
            <person name="Ruller R."/>
            <person name="Salamov A."/>
            <person name="Salih N.S."/>
            <person name="Samson R.A."/>
            <person name="Sandor E."/>
            <person name="Sanguinetti M."/>
            <person name="Schuetze T."/>
            <person name="Sepcic K."/>
            <person name="Shelest E."/>
            <person name="Sherlock G."/>
            <person name="Sophianopoulou V."/>
            <person name="Squina F.M."/>
            <person name="Sun H."/>
            <person name="Susca A."/>
            <person name="Todd R.B."/>
            <person name="Tsang A."/>
            <person name="Unkles S.E."/>
            <person name="van de Wiele N."/>
            <person name="van Rossen-Uffink D."/>
            <person name="Oliveira J.V."/>
            <person name="Vesth T.C."/>
            <person name="Visser J."/>
            <person name="Yu J.-H."/>
            <person name="Zhou M."/>
            <person name="Andersen M.R."/>
            <person name="Archer D.B."/>
            <person name="Baker S.E."/>
            <person name="Benoit I."/>
            <person name="Brakhage A.A."/>
            <person name="Braus G.H."/>
            <person name="Fischer R."/>
            <person name="Frisvad J.C."/>
            <person name="Goldman G.H."/>
            <person name="Houbraken J."/>
            <person name="Oakley B."/>
            <person name="Pocsi I."/>
            <person name="Scazzocchio C."/>
            <person name="Seiboth B."/>
            <person name="vanKuyk P.A."/>
            <person name="Wortman J."/>
            <person name="Dyer P.S."/>
            <person name="Grigoriev I.V."/>
        </authorList>
    </citation>
    <scope>NUCLEOTIDE SEQUENCE [LARGE SCALE GENOMIC DNA]</scope>
    <source>
        <strain evidence="3">CBS 516.65</strain>
    </source>
</reference>
<dbReference type="RefSeq" id="XP_022399153.1">
    <property type="nucleotide sequence ID" value="XM_022544790.1"/>
</dbReference>
<dbReference type="OrthoDB" id="10572197at2759"/>
<feature type="compositionally biased region" description="Polar residues" evidence="1">
    <location>
        <begin position="1"/>
        <end position="20"/>
    </location>
</feature>
<protein>
    <submittedName>
        <fullName evidence="2">Uncharacterized protein</fullName>
    </submittedName>
</protein>